<reference evidence="3 4" key="1">
    <citation type="submission" date="2016-10" db="EMBL/GenBank/DDBJ databases">
        <authorList>
            <person name="Varghese N."/>
            <person name="Submissions S."/>
        </authorList>
    </citation>
    <scope>NUCLEOTIDE SEQUENCE [LARGE SCALE GENOMIC DNA]</scope>
    <source>
        <strain evidence="3 4">YR512</strain>
    </source>
</reference>
<name>A0A1I3QN00_9GAMM</name>
<accession>A0A1I3QN00</accession>
<dbReference type="RefSeq" id="WP_008102942.1">
    <property type="nucleotide sequence ID" value="NZ_FOSD01000001.1"/>
</dbReference>
<evidence type="ECO:0000313" key="4">
    <source>
        <dbReference type="Proteomes" id="UP000198841"/>
    </source>
</evidence>
<dbReference type="EMBL" id="FOSD01000001">
    <property type="protein sequence ID" value="SFJ35473.1"/>
    <property type="molecule type" value="Genomic_DNA"/>
</dbReference>
<feature type="compositionally biased region" description="Basic and acidic residues" evidence="1">
    <location>
        <begin position="102"/>
        <end position="116"/>
    </location>
</feature>
<keyword evidence="4" id="KW-1185">Reference proteome</keyword>
<evidence type="ECO:0000313" key="3">
    <source>
        <dbReference type="EMBL" id="SFJ35473.1"/>
    </source>
</evidence>
<proteinExistence type="predicted"/>
<sequence length="124" mass="14299">MKKTALLLSILLGMPLLASANVSVNINTPGVSIHIGDQDKRGYYWDGYDWRAPTWWKQHHNQRIGTKGPHGYWNGNGWQAQHPGNGPHRDDKRQPQHQPQPQHHDQHDNQQKRDNHGQPLPPHQ</sequence>
<dbReference type="Pfam" id="PF10697">
    <property type="entry name" value="DUF2502"/>
    <property type="match status" value="1"/>
</dbReference>
<dbReference type="InterPro" id="IPR019638">
    <property type="entry name" value="DUF2502"/>
</dbReference>
<comment type="caution">
    <text evidence="3">The sequence shown here is derived from an EMBL/GenBank/DDBJ whole genome shotgun (WGS) entry which is preliminary data.</text>
</comment>
<dbReference type="Proteomes" id="UP000198841">
    <property type="component" value="Unassembled WGS sequence"/>
</dbReference>
<feature type="chain" id="PRO_5046060573" description="DUF2502 domain-containing protein" evidence="2">
    <location>
        <begin position="21"/>
        <end position="124"/>
    </location>
</feature>
<evidence type="ECO:0008006" key="5">
    <source>
        <dbReference type="Google" id="ProtNLM"/>
    </source>
</evidence>
<feature type="region of interest" description="Disordered" evidence="1">
    <location>
        <begin position="61"/>
        <end position="124"/>
    </location>
</feature>
<evidence type="ECO:0000256" key="1">
    <source>
        <dbReference type="SAM" id="MobiDB-lite"/>
    </source>
</evidence>
<keyword evidence="2" id="KW-0732">Signal</keyword>
<gene>
    <name evidence="3" type="ORF">SAMN05518863_101214</name>
</gene>
<feature type="signal peptide" evidence="2">
    <location>
        <begin position="1"/>
        <end position="20"/>
    </location>
</feature>
<organism evidence="3 4">
    <name type="scientific">Candidatus Pantoea symbiotica</name>
    <dbReference type="NCBI Taxonomy" id="1884370"/>
    <lineage>
        <taxon>Bacteria</taxon>
        <taxon>Pseudomonadati</taxon>
        <taxon>Pseudomonadota</taxon>
        <taxon>Gammaproteobacteria</taxon>
        <taxon>Enterobacterales</taxon>
        <taxon>Erwiniaceae</taxon>
        <taxon>Pantoea</taxon>
    </lineage>
</organism>
<protein>
    <recommendedName>
        <fullName evidence="5">DUF2502 domain-containing protein</fullName>
    </recommendedName>
</protein>
<evidence type="ECO:0000256" key="2">
    <source>
        <dbReference type="SAM" id="SignalP"/>
    </source>
</evidence>